<keyword evidence="14" id="KW-1185">Reference proteome</keyword>
<evidence type="ECO:0000256" key="6">
    <source>
        <dbReference type="ARBA" id="ARBA00022729"/>
    </source>
</evidence>
<name>A0A1H1JZP6_9BURK</name>
<comment type="subcellular location">
    <subcellularLocation>
        <location evidence="1">Cell outer membrane</location>
        <topology evidence="1">Multi-pass membrane protein</topology>
    </subcellularLocation>
</comment>
<dbReference type="AlphaFoldDB" id="A0A1H1JZP6"/>
<dbReference type="GO" id="GO:0009279">
    <property type="term" value="C:cell outer membrane"/>
    <property type="evidence" value="ECO:0007669"/>
    <property type="project" value="UniProtKB-SubCell"/>
</dbReference>
<keyword evidence="9" id="KW-0472">Membrane</keyword>
<accession>A0A1H1JZP6</accession>
<comment type="subunit">
    <text evidence="2">Homotrimer.</text>
</comment>
<dbReference type="CDD" id="cd00342">
    <property type="entry name" value="gram_neg_porins"/>
    <property type="match status" value="1"/>
</dbReference>
<feature type="signal peptide" evidence="11">
    <location>
        <begin position="1"/>
        <end position="22"/>
    </location>
</feature>
<sequence>MRRFSAFAAAAAAAITPCIANAQSSVTLYGLVDAGIAYQSSSGSLGQTSGGHSAVTMVNGVRGATVWGLKGIEDLGGGTKAVFRLEQGFNASNGAMTTAGLAFKRQANMGLTNPDYGSLIVGRGFSQYVILLSRWSPTQWLTGFFGAHPGDIDMLDLNYVNNQISYTSPTVHGFTVAGSYALGGQPGSINSGSTYSLAAQYNAGPGGLAVGFLRINNSASGGGAWGQYTTLSNNGAEPSISALTNGYQYAQAQQRIAVTAGWQITPSFDLSGSLSNTQYIPSINSHFSTEAVFNSAGLVGHWMFGPAWSFATGYAFVHASQANGTDGANYHQVTTQLYYSLSKATGLYALAAWTHASGETLSATGTVIRATPTIGDGFNGTPGTGTNVFAAGVGILHRF</sequence>
<dbReference type="InterPro" id="IPR050298">
    <property type="entry name" value="Gram-neg_bact_OMP"/>
</dbReference>
<dbReference type="Gene3D" id="2.40.160.10">
    <property type="entry name" value="Porin"/>
    <property type="match status" value="1"/>
</dbReference>
<protein>
    <submittedName>
        <fullName evidence="13">Outer membrane protein (Porin)</fullName>
    </submittedName>
</protein>
<dbReference type="PRINTS" id="PR00184">
    <property type="entry name" value="NEISSPPORIN"/>
</dbReference>
<dbReference type="RefSeq" id="WP_074774760.1">
    <property type="nucleotide sequence ID" value="NZ_FNKP01000004.1"/>
</dbReference>
<dbReference type="GO" id="GO:0015288">
    <property type="term" value="F:porin activity"/>
    <property type="evidence" value="ECO:0007669"/>
    <property type="project" value="UniProtKB-KW"/>
</dbReference>
<keyword evidence="4" id="KW-1134">Transmembrane beta strand</keyword>
<dbReference type="Pfam" id="PF13609">
    <property type="entry name" value="Porin_4"/>
    <property type="match status" value="1"/>
</dbReference>
<evidence type="ECO:0000256" key="10">
    <source>
        <dbReference type="ARBA" id="ARBA00023237"/>
    </source>
</evidence>
<dbReference type="InterPro" id="IPR033900">
    <property type="entry name" value="Gram_neg_porin_domain"/>
</dbReference>
<feature type="domain" description="Porin" evidence="12">
    <location>
        <begin position="9"/>
        <end position="356"/>
    </location>
</feature>
<keyword evidence="8" id="KW-0626">Porin</keyword>
<reference evidence="14" key="1">
    <citation type="submission" date="2016-10" db="EMBL/GenBank/DDBJ databases">
        <authorList>
            <person name="Varghese N."/>
        </authorList>
    </citation>
    <scope>NUCLEOTIDE SEQUENCE [LARGE SCALE GENOMIC DNA]</scope>
    <source>
        <strain evidence="14">GAS106B</strain>
    </source>
</reference>
<dbReference type="PANTHER" id="PTHR34501">
    <property type="entry name" value="PROTEIN YDDL-RELATED"/>
    <property type="match status" value="1"/>
</dbReference>
<evidence type="ECO:0000313" key="14">
    <source>
        <dbReference type="Proteomes" id="UP000183487"/>
    </source>
</evidence>
<dbReference type="GO" id="GO:0046930">
    <property type="term" value="C:pore complex"/>
    <property type="evidence" value="ECO:0007669"/>
    <property type="project" value="UniProtKB-KW"/>
</dbReference>
<dbReference type="SUPFAM" id="SSF56935">
    <property type="entry name" value="Porins"/>
    <property type="match status" value="1"/>
</dbReference>
<evidence type="ECO:0000256" key="5">
    <source>
        <dbReference type="ARBA" id="ARBA00022692"/>
    </source>
</evidence>
<evidence type="ECO:0000256" key="7">
    <source>
        <dbReference type="ARBA" id="ARBA00023065"/>
    </source>
</evidence>
<dbReference type="OrthoDB" id="8982743at2"/>
<gene>
    <name evidence="13" type="ORF">SAMN05443245_7686</name>
</gene>
<dbReference type="PANTHER" id="PTHR34501:SF9">
    <property type="entry name" value="MAJOR OUTER MEMBRANE PROTEIN P.IA"/>
    <property type="match status" value="1"/>
</dbReference>
<dbReference type="GO" id="GO:0006811">
    <property type="term" value="P:monoatomic ion transport"/>
    <property type="evidence" value="ECO:0007669"/>
    <property type="project" value="UniProtKB-KW"/>
</dbReference>
<evidence type="ECO:0000256" key="4">
    <source>
        <dbReference type="ARBA" id="ARBA00022452"/>
    </source>
</evidence>
<evidence type="ECO:0000256" key="11">
    <source>
        <dbReference type="SAM" id="SignalP"/>
    </source>
</evidence>
<evidence type="ECO:0000256" key="8">
    <source>
        <dbReference type="ARBA" id="ARBA00023114"/>
    </source>
</evidence>
<evidence type="ECO:0000256" key="2">
    <source>
        <dbReference type="ARBA" id="ARBA00011233"/>
    </source>
</evidence>
<dbReference type="Proteomes" id="UP000183487">
    <property type="component" value="Unassembled WGS sequence"/>
</dbReference>
<dbReference type="InterPro" id="IPR023614">
    <property type="entry name" value="Porin_dom_sf"/>
</dbReference>
<keyword evidence="7" id="KW-0406">Ion transport</keyword>
<evidence type="ECO:0000256" key="1">
    <source>
        <dbReference type="ARBA" id="ARBA00004571"/>
    </source>
</evidence>
<evidence type="ECO:0000256" key="3">
    <source>
        <dbReference type="ARBA" id="ARBA00022448"/>
    </source>
</evidence>
<keyword evidence="10" id="KW-0998">Cell outer membrane</keyword>
<keyword evidence="3" id="KW-0813">Transport</keyword>
<feature type="chain" id="PRO_5010299882" evidence="11">
    <location>
        <begin position="23"/>
        <end position="399"/>
    </location>
</feature>
<evidence type="ECO:0000256" key="9">
    <source>
        <dbReference type="ARBA" id="ARBA00023136"/>
    </source>
</evidence>
<proteinExistence type="predicted"/>
<evidence type="ECO:0000313" key="13">
    <source>
        <dbReference type="EMBL" id="SDR55434.1"/>
    </source>
</evidence>
<dbReference type="InterPro" id="IPR002299">
    <property type="entry name" value="Porin_Neis"/>
</dbReference>
<evidence type="ECO:0000259" key="12">
    <source>
        <dbReference type="Pfam" id="PF13609"/>
    </source>
</evidence>
<organism evidence="13 14">
    <name type="scientific">Paraburkholderia fungorum</name>
    <dbReference type="NCBI Taxonomy" id="134537"/>
    <lineage>
        <taxon>Bacteria</taxon>
        <taxon>Pseudomonadati</taxon>
        <taxon>Pseudomonadota</taxon>
        <taxon>Betaproteobacteria</taxon>
        <taxon>Burkholderiales</taxon>
        <taxon>Burkholderiaceae</taxon>
        <taxon>Paraburkholderia</taxon>
    </lineage>
</organism>
<keyword evidence="6 11" id="KW-0732">Signal</keyword>
<dbReference type="EMBL" id="FNKP01000004">
    <property type="protein sequence ID" value="SDR55434.1"/>
    <property type="molecule type" value="Genomic_DNA"/>
</dbReference>
<keyword evidence="5" id="KW-0812">Transmembrane</keyword>